<dbReference type="InterPro" id="IPR045584">
    <property type="entry name" value="Pilin-like"/>
</dbReference>
<feature type="transmembrane region" description="Helical" evidence="1">
    <location>
        <begin position="222"/>
        <end position="245"/>
    </location>
</feature>
<dbReference type="STRING" id="493475.GARC_1436"/>
<dbReference type="Pfam" id="PF08334">
    <property type="entry name" value="T2SSG"/>
    <property type="match status" value="1"/>
</dbReference>
<dbReference type="Proteomes" id="UP000006327">
    <property type="component" value="Unassembled WGS sequence"/>
</dbReference>
<dbReference type="GO" id="GO:0015628">
    <property type="term" value="P:protein secretion by the type II secretion system"/>
    <property type="evidence" value="ECO:0007669"/>
    <property type="project" value="InterPro"/>
</dbReference>
<feature type="transmembrane region" description="Helical" evidence="1">
    <location>
        <begin position="40"/>
        <end position="59"/>
    </location>
</feature>
<evidence type="ECO:0000313" key="4">
    <source>
        <dbReference type="Proteomes" id="UP000006327"/>
    </source>
</evidence>
<comment type="caution">
    <text evidence="3">The sequence shown here is derived from an EMBL/GenBank/DDBJ whole genome shotgun (WGS) entry which is preliminary data.</text>
</comment>
<dbReference type="SUPFAM" id="SSF54523">
    <property type="entry name" value="Pili subunits"/>
    <property type="match status" value="1"/>
</dbReference>
<feature type="transmembrane region" description="Helical" evidence="1">
    <location>
        <begin position="183"/>
        <end position="202"/>
    </location>
</feature>
<evidence type="ECO:0000313" key="3">
    <source>
        <dbReference type="EMBL" id="GAC18411.1"/>
    </source>
</evidence>
<proteinExistence type="predicted"/>
<keyword evidence="1" id="KW-1133">Transmembrane helix</keyword>
<keyword evidence="1" id="KW-0472">Membrane</keyword>
<dbReference type="AlphaFoldDB" id="K6Y395"/>
<accession>K6Y395</accession>
<evidence type="ECO:0000256" key="1">
    <source>
        <dbReference type="SAM" id="Phobius"/>
    </source>
</evidence>
<gene>
    <name evidence="3" type="primary">xcpT</name>
    <name evidence="3" type="ORF">GARC_1436</name>
</gene>
<sequence length="247" mass="27855">MLITNCQSSLLQTRQGQLYMEQKTTTLAFTPWNSIRCFLAIYRVFSLIITLFFVTYAQTSLANSSNVHMAKIDIQSLSKALEMYHKEFGRYPSTEEGLAVLTQDLIVDPSCEIKKTGFITRLPHDPWENEYQYLSPGSINSSGFDIWSYGADGQEGGDGLNSDCGNWKSDECNKIQSRRNTDYTPLFFMSLFGLVLGLPIYLYKSIANWKVSGNLKASLKGFHLGILVYLVLAPVLLGVLLFSFINY</sequence>
<dbReference type="InterPro" id="IPR010054">
    <property type="entry name" value="Type2_sec_GspG"/>
</dbReference>
<keyword evidence="4" id="KW-1185">Reference proteome</keyword>
<feature type="domain" description="Type II secretion system protein GspG C-terminal" evidence="2">
    <location>
        <begin position="62"/>
        <end position="167"/>
    </location>
</feature>
<evidence type="ECO:0000259" key="2">
    <source>
        <dbReference type="Pfam" id="PF08334"/>
    </source>
</evidence>
<protein>
    <submittedName>
        <fullName evidence="3">General secretion pathway protein G</fullName>
    </submittedName>
</protein>
<organism evidence="3 4">
    <name type="scientific">Paraglaciecola arctica BSs20135</name>
    <dbReference type="NCBI Taxonomy" id="493475"/>
    <lineage>
        <taxon>Bacteria</taxon>
        <taxon>Pseudomonadati</taxon>
        <taxon>Pseudomonadota</taxon>
        <taxon>Gammaproteobacteria</taxon>
        <taxon>Alteromonadales</taxon>
        <taxon>Alteromonadaceae</taxon>
        <taxon>Paraglaciecola</taxon>
    </lineage>
</organism>
<dbReference type="EMBL" id="BAEO01000017">
    <property type="protein sequence ID" value="GAC18411.1"/>
    <property type="molecule type" value="Genomic_DNA"/>
</dbReference>
<dbReference type="GO" id="GO:0015627">
    <property type="term" value="C:type II protein secretion system complex"/>
    <property type="evidence" value="ECO:0007669"/>
    <property type="project" value="InterPro"/>
</dbReference>
<name>K6Y395_9ALTE</name>
<dbReference type="NCBIfam" id="TIGR01710">
    <property type="entry name" value="typeII_sec_gspG"/>
    <property type="match status" value="1"/>
</dbReference>
<dbReference type="eggNOG" id="COG2165">
    <property type="taxonomic scope" value="Bacteria"/>
</dbReference>
<dbReference type="Gene3D" id="3.30.700.10">
    <property type="entry name" value="Glycoprotein, Type 4 Pilin"/>
    <property type="match status" value="1"/>
</dbReference>
<reference evidence="3 4" key="1">
    <citation type="journal article" date="2017" name="Antonie Van Leeuwenhoek">
        <title>Rhizobium rhizosphaerae sp. nov., a novel species isolated from rice rhizosphere.</title>
        <authorList>
            <person name="Zhao J.J."/>
            <person name="Zhang J."/>
            <person name="Zhang R.J."/>
            <person name="Zhang C.W."/>
            <person name="Yin H.Q."/>
            <person name="Zhang X.X."/>
        </authorList>
    </citation>
    <scope>NUCLEOTIDE SEQUENCE [LARGE SCALE GENOMIC DNA]</scope>
    <source>
        <strain evidence="3 4">BSs20135</strain>
    </source>
</reference>
<keyword evidence="1" id="KW-0812">Transmembrane</keyword>
<dbReference type="InterPro" id="IPR013545">
    <property type="entry name" value="T2SS_protein-GspG_C"/>
</dbReference>